<reference evidence="3" key="1">
    <citation type="submission" date="2020-12" db="EMBL/GenBank/DDBJ databases">
        <title>Sanguibacter suaedae sp. nov., isolated from Suaeda aralocaspica.</title>
        <authorList>
            <person name="Ma Q."/>
        </authorList>
    </citation>
    <scope>NUCLEOTIDE SEQUENCE</scope>
    <source>
        <strain evidence="3">YZGR15</strain>
    </source>
</reference>
<dbReference type="InterPro" id="IPR029069">
    <property type="entry name" value="HotDog_dom_sf"/>
</dbReference>
<dbReference type="PANTHER" id="PTHR43841:SF3">
    <property type="entry name" value="(3R)-HYDROXYACYL-ACP DEHYDRATASE SUBUNIT HADB"/>
    <property type="match status" value="1"/>
</dbReference>
<gene>
    <name evidence="3" type="ORF">JAV76_11995</name>
</gene>
<dbReference type="EMBL" id="JAEINH010000010">
    <property type="protein sequence ID" value="MBI9115737.1"/>
    <property type="molecule type" value="Genomic_DNA"/>
</dbReference>
<organism evidence="3 4">
    <name type="scientific">Sanguibacter suaedae</name>
    <dbReference type="NCBI Taxonomy" id="2795737"/>
    <lineage>
        <taxon>Bacteria</taxon>
        <taxon>Bacillati</taxon>
        <taxon>Actinomycetota</taxon>
        <taxon>Actinomycetes</taxon>
        <taxon>Micrococcales</taxon>
        <taxon>Sanguibacteraceae</taxon>
        <taxon>Sanguibacter</taxon>
    </lineage>
</organism>
<dbReference type="Gene3D" id="3.10.129.10">
    <property type="entry name" value="Hotdog Thioesterase"/>
    <property type="match status" value="1"/>
</dbReference>
<evidence type="ECO:0000313" key="3">
    <source>
        <dbReference type="EMBL" id="MBI9115737.1"/>
    </source>
</evidence>
<comment type="similarity">
    <text evidence="1">Belongs to the enoyl-CoA hydratase/isomerase family.</text>
</comment>
<name>A0A934M7S4_9MICO</name>
<dbReference type="RefSeq" id="WP_198734308.1">
    <property type="nucleotide sequence ID" value="NZ_JAEINH010000010.1"/>
</dbReference>
<protein>
    <recommendedName>
        <fullName evidence="2">MaoC-like domain-containing protein</fullName>
    </recommendedName>
</protein>
<dbReference type="AlphaFoldDB" id="A0A934M7S4"/>
<feature type="domain" description="MaoC-like" evidence="2">
    <location>
        <begin position="224"/>
        <end position="300"/>
    </location>
</feature>
<comment type="caution">
    <text evidence="3">The sequence shown here is derived from an EMBL/GenBank/DDBJ whole genome shotgun (WGS) entry which is preliminary data.</text>
</comment>
<keyword evidence="4" id="KW-1185">Reference proteome</keyword>
<evidence type="ECO:0000313" key="4">
    <source>
        <dbReference type="Proteomes" id="UP000602087"/>
    </source>
</evidence>
<evidence type="ECO:0000259" key="2">
    <source>
        <dbReference type="Pfam" id="PF01575"/>
    </source>
</evidence>
<sequence length="334" mass="35052">MGDERPTTTLPAVPGLGGLYARAVAPDPAALLARVPVLGGLVGGRDEDRASGIVLPDVTYRVADVVADPARLLAYQRLLGEPADDLLPAGFVHVLAFPVAMAVMVRPDFPLPVAGMVHLANAVRVERPVHVDEHLEVRAWAEDALPHRKGTQVDLVTEVSARTGAGDEREVVWRGVSTYLAKGVGAAPSAVAPEVSDDAAGTSVRSSAERFPTGRWTLDAGIGRRYAAVSGDRNPIHLSGLTAKAFGFPRAIAHGMYTAARALAESDAGRPGADGRGAYDWTVEFAKPVLLPGRVAVAIEPTTSPDAGGRRAFRYAGWDAKSGKEHFTGGVTPR</sequence>
<proteinExistence type="inferred from homology"/>
<accession>A0A934M7S4</accession>
<dbReference type="SUPFAM" id="SSF54637">
    <property type="entry name" value="Thioesterase/thiol ester dehydrase-isomerase"/>
    <property type="match status" value="2"/>
</dbReference>
<evidence type="ECO:0000256" key="1">
    <source>
        <dbReference type="ARBA" id="ARBA00005254"/>
    </source>
</evidence>
<dbReference type="InterPro" id="IPR002539">
    <property type="entry name" value="MaoC-like_dom"/>
</dbReference>
<dbReference type="Pfam" id="PF01575">
    <property type="entry name" value="MaoC_dehydratas"/>
    <property type="match status" value="1"/>
</dbReference>
<dbReference type="PANTHER" id="PTHR43841">
    <property type="entry name" value="3-HYDROXYACYL-THIOESTER DEHYDRATASE HTDX-RELATED"/>
    <property type="match status" value="1"/>
</dbReference>
<dbReference type="Proteomes" id="UP000602087">
    <property type="component" value="Unassembled WGS sequence"/>
</dbReference>